<dbReference type="WBParaSite" id="Pan_g1517.t1">
    <property type="protein sequence ID" value="Pan_g1517.t1"/>
    <property type="gene ID" value="Pan_g1517"/>
</dbReference>
<dbReference type="InterPro" id="IPR013783">
    <property type="entry name" value="Ig-like_fold"/>
</dbReference>
<feature type="compositionally biased region" description="Low complexity" evidence="7">
    <location>
        <begin position="157"/>
        <end position="172"/>
    </location>
</feature>
<keyword evidence="10" id="KW-1185">Reference proteome</keyword>
<name>A0A7E4V0N5_PANRE</name>
<dbReference type="InterPro" id="IPR037095">
    <property type="entry name" value="RBP-J/Cbf11_DNA-bd_sf"/>
</dbReference>
<protein>
    <submittedName>
        <fullName evidence="11">BTD domain-containing protein</fullName>
    </submittedName>
</protein>
<dbReference type="PANTHER" id="PTHR10665">
    <property type="entry name" value="RECOMBINING BINDING PROTEIN SUPPRESSOR OF HAIRLESS"/>
    <property type="match status" value="1"/>
</dbReference>
<keyword evidence="4" id="KW-0238">DNA-binding</keyword>
<dbReference type="Gene3D" id="2.80.10.50">
    <property type="match status" value="1"/>
</dbReference>
<dbReference type="SUPFAM" id="SSF49417">
    <property type="entry name" value="p53-like transcription factors"/>
    <property type="match status" value="1"/>
</dbReference>
<dbReference type="SUPFAM" id="SSF110217">
    <property type="entry name" value="DNA-binding protein LAG-1 (CSL)"/>
    <property type="match status" value="1"/>
</dbReference>
<dbReference type="SMART" id="SM01268">
    <property type="entry name" value="BTD"/>
    <property type="match status" value="1"/>
</dbReference>
<dbReference type="InterPro" id="IPR040159">
    <property type="entry name" value="CLS_fam"/>
</dbReference>
<dbReference type="Pfam" id="PF09270">
    <property type="entry name" value="BTD"/>
    <property type="match status" value="1"/>
</dbReference>
<proteinExistence type="inferred from homology"/>
<dbReference type="InterPro" id="IPR038007">
    <property type="entry name" value="RBP-Jkappa_IPT"/>
</dbReference>
<dbReference type="Pfam" id="PF09271">
    <property type="entry name" value="LAG1-DNAbind"/>
    <property type="match status" value="1"/>
</dbReference>
<dbReference type="InterPro" id="IPR036358">
    <property type="entry name" value="BTD_sf"/>
</dbReference>
<dbReference type="GO" id="GO:0005634">
    <property type="term" value="C:nucleus"/>
    <property type="evidence" value="ECO:0007669"/>
    <property type="project" value="UniProtKB-SubCell"/>
</dbReference>
<keyword evidence="6" id="KW-0539">Nucleus</keyword>
<evidence type="ECO:0000256" key="2">
    <source>
        <dbReference type="ARBA" id="ARBA00009704"/>
    </source>
</evidence>
<dbReference type="InterPro" id="IPR015350">
    <property type="entry name" value="Beta-trefoil_DNA-bd_dom"/>
</dbReference>
<evidence type="ECO:0000256" key="1">
    <source>
        <dbReference type="ARBA" id="ARBA00004123"/>
    </source>
</evidence>
<organism evidence="10 11">
    <name type="scientific">Panagrellus redivivus</name>
    <name type="common">Microworm</name>
    <dbReference type="NCBI Taxonomy" id="6233"/>
    <lineage>
        <taxon>Eukaryota</taxon>
        <taxon>Metazoa</taxon>
        <taxon>Ecdysozoa</taxon>
        <taxon>Nematoda</taxon>
        <taxon>Chromadorea</taxon>
        <taxon>Rhabditida</taxon>
        <taxon>Tylenchina</taxon>
        <taxon>Panagrolaimomorpha</taxon>
        <taxon>Panagrolaimoidea</taxon>
        <taxon>Panagrolaimidae</taxon>
        <taxon>Panagrellus</taxon>
    </lineage>
</organism>
<accession>A0A7E4V0N5</accession>
<dbReference type="Gene3D" id="2.60.40.10">
    <property type="entry name" value="Immunoglobulins"/>
    <property type="match status" value="1"/>
</dbReference>
<feature type="domain" description="Beta-trefoil DNA-binding" evidence="9">
    <location>
        <begin position="422"/>
        <end position="587"/>
    </location>
</feature>
<feature type="region of interest" description="Disordered" evidence="7">
    <location>
        <begin position="129"/>
        <end position="172"/>
    </location>
</feature>
<evidence type="ECO:0000256" key="4">
    <source>
        <dbReference type="ARBA" id="ARBA00023125"/>
    </source>
</evidence>
<keyword evidence="3" id="KW-0805">Transcription regulation</keyword>
<reference evidence="11" key="2">
    <citation type="submission" date="2020-10" db="UniProtKB">
        <authorList>
            <consortium name="WormBaseParasite"/>
        </authorList>
    </citation>
    <scope>IDENTIFICATION</scope>
</reference>
<dbReference type="AlphaFoldDB" id="A0A7E4V0N5"/>
<evidence type="ECO:0000256" key="5">
    <source>
        <dbReference type="ARBA" id="ARBA00023163"/>
    </source>
</evidence>
<comment type="subcellular location">
    <subcellularLocation>
        <location evidence="1">Nucleus</location>
    </subcellularLocation>
</comment>
<comment type="similarity">
    <text evidence="2">Belongs to the Su(H) family.</text>
</comment>
<dbReference type="InterPro" id="IPR015351">
    <property type="entry name" value="RBP-J/Cbf11/Cbf12_DNA-bd"/>
</dbReference>
<keyword evidence="5" id="KW-0804">Transcription</keyword>
<dbReference type="GO" id="GO:0001228">
    <property type="term" value="F:DNA-binding transcription activator activity, RNA polymerase II-specific"/>
    <property type="evidence" value="ECO:0007669"/>
    <property type="project" value="InterPro"/>
</dbReference>
<reference evidence="10" key="1">
    <citation type="journal article" date="2013" name="Genetics">
        <title>The draft genome and transcriptome of Panagrellus redivivus are shaped by the harsh demands of a free-living lifestyle.</title>
        <authorList>
            <person name="Srinivasan J."/>
            <person name="Dillman A.R."/>
            <person name="Macchietto M.G."/>
            <person name="Heikkinen L."/>
            <person name="Lakso M."/>
            <person name="Fracchia K.M."/>
            <person name="Antoshechkin I."/>
            <person name="Mortazavi A."/>
            <person name="Wong G."/>
            <person name="Sternberg P.W."/>
        </authorList>
    </citation>
    <scope>NUCLEOTIDE SEQUENCE [LARGE SCALE GENOMIC DNA]</scope>
    <source>
        <strain evidence="10">MT8872</strain>
    </source>
</reference>
<dbReference type="Gene3D" id="2.60.40.1450">
    <property type="entry name" value="LAG1, DNA binding domain"/>
    <property type="match status" value="1"/>
</dbReference>
<evidence type="ECO:0000259" key="8">
    <source>
        <dbReference type="SMART" id="SM01267"/>
    </source>
</evidence>
<evidence type="ECO:0000256" key="6">
    <source>
        <dbReference type="ARBA" id="ARBA00023242"/>
    </source>
</evidence>
<evidence type="ECO:0000259" key="9">
    <source>
        <dbReference type="SMART" id="SM01268"/>
    </source>
</evidence>
<dbReference type="Pfam" id="PF20144">
    <property type="entry name" value="TIG_SUH"/>
    <property type="match status" value="1"/>
</dbReference>
<feature type="domain" description="RBP-J/Cbf11/Cbf12 DNA binding" evidence="8">
    <location>
        <begin position="287"/>
        <end position="418"/>
    </location>
</feature>
<dbReference type="InterPro" id="IPR008967">
    <property type="entry name" value="p53-like_TF_DNA-bd_sf"/>
</dbReference>
<dbReference type="Proteomes" id="UP000492821">
    <property type="component" value="Unassembled WGS sequence"/>
</dbReference>
<evidence type="ECO:0000256" key="3">
    <source>
        <dbReference type="ARBA" id="ARBA00023015"/>
    </source>
</evidence>
<evidence type="ECO:0000313" key="10">
    <source>
        <dbReference type="Proteomes" id="UP000492821"/>
    </source>
</evidence>
<evidence type="ECO:0000256" key="7">
    <source>
        <dbReference type="SAM" id="MobiDB-lite"/>
    </source>
</evidence>
<dbReference type="SMART" id="SM01267">
    <property type="entry name" value="LAG1_DNAbind"/>
    <property type="match status" value="1"/>
</dbReference>
<evidence type="ECO:0000313" key="11">
    <source>
        <dbReference type="WBParaSite" id="Pan_g1517.t1"/>
    </source>
</evidence>
<sequence length="678" mass="76257">MTIKTGVKRVAGPLRSDAGWLLRGSDSCDMAAHALYEPPVVKRSRHTNNGYLQNSMPSYDHHQQQHQNQMGQYSNMQQMSVPYDSSYMYSNMQSAQEYDAFSDPNMNTQHSGYNQNSMYDMSQSVPMNSNGSMPMSSTQMNHQPIHGQSHYPDPNLPSTSEQMPQQSMPMMSQSNYPVQMSQSSMMNPMPVQSVSSEMAMYQQNGQMQQQPQAIHPMHDQFQKGYPEAPNHQTQQQMAPALIQDPQYDMNMLPDYGIQPIVQFHASYEVTPHTMQCFLADIDFYTCSMTIHVPKAAQKSYKTEKRFVVPPPTVMLEGKGWSKAFFADGLRNEKSLTATMWVSGVSNTEKELDKTQLDGNKLLLTAKSMYISTDEKKKMISLTTEIKLDKTFSLGPVTSERMKVMSKPSKKKQTAVGPEARYLSITSKSRIALYNRLRSQNISTRFFYVKENGKVEASPNQWSVLEILLIRSFSDTNTPIPSFELMQKGVGIESKDGNINYGDIVALADVATGIALPPMRIRKTLKTGNAYHTKEETSGEPVSQLHMVVFEFLDEPQTYLHANPEFLKGCSGAVTHDGAISVNDGCRWTIISAEATTHKFAPLLGRPKRPVAPMPVAWEAEDAGMQLNDIEKRALPINLVRDDGVVYTTEFVFEYNIKSTGCIGRLLHVDDLIYEKSSY</sequence>
<dbReference type="GO" id="GO:0000978">
    <property type="term" value="F:RNA polymerase II cis-regulatory region sequence-specific DNA binding"/>
    <property type="evidence" value="ECO:0007669"/>
    <property type="project" value="InterPro"/>
</dbReference>